<reference evidence="2" key="2">
    <citation type="submission" date="2020-09" db="EMBL/GenBank/DDBJ databases">
        <authorList>
            <person name="Sun Q."/>
            <person name="Zhou Y."/>
        </authorList>
    </citation>
    <scope>NUCLEOTIDE SEQUENCE</scope>
    <source>
        <strain evidence="2">CGMCC 1.12754</strain>
    </source>
</reference>
<keyword evidence="1" id="KW-1133">Transmembrane helix</keyword>
<gene>
    <name evidence="2" type="ORF">GCM10011398_03390</name>
</gene>
<evidence type="ECO:0000256" key="1">
    <source>
        <dbReference type="SAM" id="Phobius"/>
    </source>
</evidence>
<organism evidence="2 3">
    <name type="scientific">Virgibacillus oceani</name>
    <dbReference type="NCBI Taxonomy" id="1479511"/>
    <lineage>
        <taxon>Bacteria</taxon>
        <taxon>Bacillati</taxon>
        <taxon>Bacillota</taxon>
        <taxon>Bacilli</taxon>
        <taxon>Bacillales</taxon>
        <taxon>Bacillaceae</taxon>
        <taxon>Virgibacillus</taxon>
    </lineage>
</organism>
<evidence type="ECO:0000313" key="3">
    <source>
        <dbReference type="Proteomes" id="UP000622860"/>
    </source>
</evidence>
<keyword evidence="1" id="KW-0812">Transmembrane</keyword>
<sequence length="78" mass="9053">MNRMDHFFSVLKKRLKVIDKCGGQCCMSYISLVKMVLVINTIYIYSGIIKEESVNYKGFSEKWVGCNEMVGNMHSYDK</sequence>
<proteinExistence type="predicted"/>
<name>A0A917GZS0_9BACI</name>
<dbReference type="EMBL" id="BMFR01000001">
    <property type="protein sequence ID" value="GGG63297.1"/>
    <property type="molecule type" value="Genomic_DNA"/>
</dbReference>
<dbReference type="AlphaFoldDB" id="A0A917GZS0"/>
<keyword evidence="1" id="KW-0472">Membrane</keyword>
<evidence type="ECO:0000313" key="2">
    <source>
        <dbReference type="EMBL" id="GGG63297.1"/>
    </source>
</evidence>
<keyword evidence="3" id="KW-1185">Reference proteome</keyword>
<dbReference type="Proteomes" id="UP000622860">
    <property type="component" value="Unassembled WGS sequence"/>
</dbReference>
<comment type="caution">
    <text evidence="2">The sequence shown here is derived from an EMBL/GenBank/DDBJ whole genome shotgun (WGS) entry which is preliminary data.</text>
</comment>
<feature type="transmembrane region" description="Helical" evidence="1">
    <location>
        <begin position="21"/>
        <end position="45"/>
    </location>
</feature>
<reference evidence="2" key="1">
    <citation type="journal article" date="2014" name="Int. J. Syst. Evol. Microbiol.">
        <title>Complete genome sequence of Corynebacterium casei LMG S-19264T (=DSM 44701T), isolated from a smear-ripened cheese.</title>
        <authorList>
            <consortium name="US DOE Joint Genome Institute (JGI-PGF)"/>
            <person name="Walter F."/>
            <person name="Albersmeier A."/>
            <person name="Kalinowski J."/>
            <person name="Ruckert C."/>
        </authorList>
    </citation>
    <scope>NUCLEOTIDE SEQUENCE</scope>
    <source>
        <strain evidence="2">CGMCC 1.12754</strain>
    </source>
</reference>
<accession>A0A917GZS0</accession>
<protein>
    <submittedName>
        <fullName evidence="2">Uncharacterized protein</fullName>
    </submittedName>
</protein>